<dbReference type="InterPro" id="IPR000639">
    <property type="entry name" value="Epox_hydrolase-like"/>
</dbReference>
<protein>
    <submittedName>
        <fullName evidence="6">AB hydrolase-1 domain-containing protein</fullName>
    </submittedName>
</protein>
<evidence type="ECO:0000256" key="1">
    <source>
        <dbReference type="ARBA" id="ARBA00022801"/>
    </source>
</evidence>
<dbReference type="AlphaFoldDB" id="A0A0N4YRS5"/>
<evidence type="ECO:0000313" key="4">
    <source>
        <dbReference type="EMBL" id="VDL83684.1"/>
    </source>
</evidence>
<keyword evidence="1" id="KW-0378">Hydrolase</keyword>
<accession>A0A0N4YRS5</accession>
<dbReference type="SUPFAM" id="SSF53474">
    <property type="entry name" value="alpha/beta-Hydrolases"/>
    <property type="match status" value="1"/>
</dbReference>
<dbReference type="InterPro" id="IPR029058">
    <property type="entry name" value="AB_hydrolase_fold"/>
</dbReference>
<name>A0A0N4YRS5_NIPBR</name>
<reference evidence="4 5" key="2">
    <citation type="submission" date="2018-11" db="EMBL/GenBank/DDBJ databases">
        <authorList>
            <consortium name="Pathogen Informatics"/>
        </authorList>
    </citation>
    <scope>NUCLEOTIDE SEQUENCE [LARGE SCALE GENOMIC DNA]</scope>
</reference>
<dbReference type="InterPro" id="IPR000073">
    <property type="entry name" value="AB_hydrolase_1"/>
</dbReference>
<dbReference type="PRINTS" id="PR00111">
    <property type="entry name" value="ABHYDROLASE"/>
</dbReference>
<dbReference type="Proteomes" id="UP000271162">
    <property type="component" value="Unassembled WGS sequence"/>
</dbReference>
<evidence type="ECO:0000313" key="6">
    <source>
        <dbReference type="WBParaSite" id="NBR_0001994701-mRNA-1"/>
    </source>
</evidence>
<keyword evidence="5" id="KW-1185">Reference proteome</keyword>
<dbReference type="PANTHER" id="PTHR43329">
    <property type="entry name" value="EPOXIDE HYDROLASE"/>
    <property type="match status" value="1"/>
</dbReference>
<evidence type="ECO:0000259" key="3">
    <source>
        <dbReference type="Pfam" id="PF00561"/>
    </source>
</evidence>
<organism evidence="6">
    <name type="scientific">Nippostrongylus brasiliensis</name>
    <name type="common">Rat hookworm</name>
    <dbReference type="NCBI Taxonomy" id="27835"/>
    <lineage>
        <taxon>Eukaryota</taxon>
        <taxon>Metazoa</taxon>
        <taxon>Ecdysozoa</taxon>
        <taxon>Nematoda</taxon>
        <taxon>Chromadorea</taxon>
        <taxon>Rhabditida</taxon>
        <taxon>Rhabditina</taxon>
        <taxon>Rhabditomorpha</taxon>
        <taxon>Strongyloidea</taxon>
        <taxon>Heligmosomidae</taxon>
        <taxon>Nippostrongylus</taxon>
    </lineage>
</organism>
<reference evidence="6" key="1">
    <citation type="submission" date="2017-02" db="UniProtKB">
        <authorList>
            <consortium name="WormBaseParasite"/>
        </authorList>
    </citation>
    <scope>IDENTIFICATION</scope>
</reference>
<sequence>MTLAIRCVAVDQRGYNLSDKPDRTEDYHIDLLVNDVKELIVSLGYKRVYLMGHDWGAIVAWNFALYYPEMVDKLVILNVPHPSAFSELMANYPAQRLKSW</sequence>
<dbReference type="GO" id="GO:0004301">
    <property type="term" value="F:epoxide hydrolase activity"/>
    <property type="evidence" value="ECO:0007669"/>
    <property type="project" value="UniProtKB-ARBA"/>
</dbReference>
<proteinExistence type="inferred from homology"/>
<dbReference type="PRINTS" id="PR00412">
    <property type="entry name" value="EPOXHYDRLASE"/>
</dbReference>
<comment type="similarity">
    <text evidence="2">Belongs to the AB hydrolase superfamily. Epoxide hydrolase family.</text>
</comment>
<evidence type="ECO:0000313" key="5">
    <source>
        <dbReference type="Proteomes" id="UP000271162"/>
    </source>
</evidence>
<dbReference type="Pfam" id="PF00561">
    <property type="entry name" value="Abhydrolase_1"/>
    <property type="match status" value="1"/>
</dbReference>
<feature type="domain" description="AB hydrolase-1" evidence="3">
    <location>
        <begin position="6"/>
        <end position="95"/>
    </location>
</feature>
<gene>
    <name evidence="4" type="ORF">NBR_LOCUS19948</name>
</gene>
<dbReference type="EMBL" id="UYSL01024650">
    <property type="protein sequence ID" value="VDL83684.1"/>
    <property type="molecule type" value="Genomic_DNA"/>
</dbReference>
<dbReference type="STRING" id="27835.A0A0N4YRS5"/>
<evidence type="ECO:0000256" key="2">
    <source>
        <dbReference type="ARBA" id="ARBA00038334"/>
    </source>
</evidence>
<dbReference type="Gene3D" id="3.40.50.1820">
    <property type="entry name" value="alpha/beta hydrolase"/>
    <property type="match status" value="1"/>
</dbReference>
<dbReference type="WBParaSite" id="NBR_0001994701-mRNA-1">
    <property type="protein sequence ID" value="NBR_0001994701-mRNA-1"/>
    <property type="gene ID" value="NBR_0001994701"/>
</dbReference>